<evidence type="ECO:0000313" key="12">
    <source>
        <dbReference type="EMBL" id="KAI3957158.1"/>
    </source>
</evidence>
<evidence type="ECO:0000256" key="1">
    <source>
        <dbReference type="ARBA" id="ARBA00001971"/>
    </source>
</evidence>
<organism evidence="12 13">
    <name type="scientific">Papaver atlanticum</name>
    <dbReference type="NCBI Taxonomy" id="357466"/>
    <lineage>
        <taxon>Eukaryota</taxon>
        <taxon>Viridiplantae</taxon>
        <taxon>Streptophyta</taxon>
        <taxon>Embryophyta</taxon>
        <taxon>Tracheophyta</taxon>
        <taxon>Spermatophyta</taxon>
        <taxon>Magnoliopsida</taxon>
        <taxon>Ranunculales</taxon>
        <taxon>Papaveraceae</taxon>
        <taxon>Papaveroideae</taxon>
        <taxon>Papaver</taxon>
    </lineage>
</organism>
<dbReference type="Proteomes" id="UP001202328">
    <property type="component" value="Unassembled WGS sequence"/>
</dbReference>
<dbReference type="GO" id="GO:0016020">
    <property type="term" value="C:membrane"/>
    <property type="evidence" value="ECO:0007669"/>
    <property type="project" value="UniProtKB-SubCell"/>
</dbReference>
<keyword evidence="13" id="KW-1185">Reference proteome</keyword>
<dbReference type="PANTHER" id="PTHR24286:SF349">
    <property type="entry name" value="CYTOCHROME P450 716A1-RELATED"/>
    <property type="match status" value="1"/>
</dbReference>
<evidence type="ECO:0000256" key="7">
    <source>
        <dbReference type="ARBA" id="ARBA00023004"/>
    </source>
</evidence>
<reference evidence="12" key="1">
    <citation type="submission" date="2022-04" db="EMBL/GenBank/DDBJ databases">
        <title>A functionally conserved STORR gene fusion in Papaver species that diverged 16.8 million years ago.</title>
        <authorList>
            <person name="Catania T."/>
        </authorList>
    </citation>
    <scope>NUCLEOTIDE SEQUENCE</scope>
    <source>
        <strain evidence="12">S-188037</strain>
    </source>
</reference>
<comment type="subcellular location">
    <subcellularLocation>
        <location evidence="2">Membrane</location>
    </subcellularLocation>
</comment>
<evidence type="ECO:0000256" key="5">
    <source>
        <dbReference type="ARBA" id="ARBA00022723"/>
    </source>
</evidence>
<dbReference type="SUPFAM" id="SSF48264">
    <property type="entry name" value="Cytochrome P450"/>
    <property type="match status" value="1"/>
</dbReference>
<dbReference type="GO" id="GO:0020037">
    <property type="term" value="F:heme binding"/>
    <property type="evidence" value="ECO:0007669"/>
    <property type="project" value="InterPro"/>
</dbReference>
<dbReference type="InterPro" id="IPR002401">
    <property type="entry name" value="Cyt_P450_E_grp-I"/>
</dbReference>
<proteinExistence type="inferred from homology"/>
<evidence type="ECO:0000256" key="6">
    <source>
        <dbReference type="ARBA" id="ARBA00023002"/>
    </source>
</evidence>
<dbReference type="GO" id="GO:0016125">
    <property type="term" value="P:sterol metabolic process"/>
    <property type="evidence" value="ECO:0007669"/>
    <property type="project" value="TreeGrafter"/>
</dbReference>
<evidence type="ECO:0000256" key="9">
    <source>
        <dbReference type="ARBA" id="ARBA00023136"/>
    </source>
</evidence>
<evidence type="ECO:0000256" key="4">
    <source>
        <dbReference type="ARBA" id="ARBA00022617"/>
    </source>
</evidence>
<evidence type="ECO:0000256" key="10">
    <source>
        <dbReference type="PIRSR" id="PIRSR602401-1"/>
    </source>
</evidence>
<evidence type="ECO:0000256" key="8">
    <source>
        <dbReference type="ARBA" id="ARBA00023033"/>
    </source>
</evidence>
<evidence type="ECO:0000256" key="11">
    <source>
        <dbReference type="SAM" id="Phobius"/>
    </source>
</evidence>
<dbReference type="InterPro" id="IPR001128">
    <property type="entry name" value="Cyt_P450"/>
</dbReference>
<dbReference type="EMBL" id="JAJJMB010001378">
    <property type="protein sequence ID" value="KAI3957158.1"/>
    <property type="molecule type" value="Genomic_DNA"/>
</dbReference>
<keyword evidence="8" id="KW-0503">Monooxygenase</keyword>
<keyword evidence="4 10" id="KW-0349">Heme</keyword>
<comment type="caution">
    <text evidence="12">The sequence shown here is derived from an EMBL/GenBank/DDBJ whole genome shotgun (WGS) entry which is preliminary data.</text>
</comment>
<dbReference type="GO" id="GO:0016705">
    <property type="term" value="F:oxidoreductase activity, acting on paired donors, with incorporation or reduction of molecular oxygen"/>
    <property type="evidence" value="ECO:0007669"/>
    <property type="project" value="InterPro"/>
</dbReference>
<keyword evidence="7 10" id="KW-0408">Iron</keyword>
<feature type="binding site" description="axial binding residue" evidence="10">
    <location>
        <position position="454"/>
    </location>
    <ligand>
        <name>heme</name>
        <dbReference type="ChEBI" id="CHEBI:30413"/>
    </ligand>
    <ligandPart>
        <name>Fe</name>
        <dbReference type="ChEBI" id="CHEBI:18248"/>
    </ligandPart>
</feature>
<dbReference type="AlphaFoldDB" id="A0AAD4XXX7"/>
<comment type="cofactor">
    <cofactor evidence="1 10">
        <name>heme</name>
        <dbReference type="ChEBI" id="CHEBI:30413"/>
    </cofactor>
</comment>
<dbReference type="Gene3D" id="1.10.630.10">
    <property type="entry name" value="Cytochrome P450"/>
    <property type="match status" value="1"/>
</dbReference>
<comment type="similarity">
    <text evidence="3">Belongs to the cytochrome P450 family.</text>
</comment>
<evidence type="ECO:0000256" key="2">
    <source>
        <dbReference type="ARBA" id="ARBA00004370"/>
    </source>
</evidence>
<feature type="transmembrane region" description="Helical" evidence="11">
    <location>
        <begin position="6"/>
        <end position="24"/>
    </location>
</feature>
<dbReference type="PRINTS" id="PR00463">
    <property type="entry name" value="EP450I"/>
</dbReference>
<gene>
    <name evidence="12" type="ORF">MKW98_002785</name>
</gene>
<dbReference type="PANTHER" id="PTHR24286">
    <property type="entry name" value="CYTOCHROME P450 26"/>
    <property type="match status" value="1"/>
</dbReference>
<name>A0AAD4XXX7_9MAGN</name>
<dbReference type="FunFam" id="1.10.630.10:FF:000022">
    <property type="entry name" value="Taxadiene 5-alpha hydroxylase"/>
    <property type="match status" value="1"/>
</dbReference>
<keyword evidence="5 10" id="KW-0479">Metal-binding</keyword>
<keyword evidence="6" id="KW-0560">Oxidoreductase</keyword>
<evidence type="ECO:0008006" key="14">
    <source>
        <dbReference type="Google" id="ProtNLM"/>
    </source>
</evidence>
<accession>A0AAD4XXX7</accession>
<dbReference type="CDD" id="cd11043">
    <property type="entry name" value="CYP90-like"/>
    <property type="match status" value="1"/>
</dbReference>
<evidence type="ECO:0000313" key="13">
    <source>
        <dbReference type="Proteomes" id="UP001202328"/>
    </source>
</evidence>
<dbReference type="GO" id="GO:0004497">
    <property type="term" value="F:monooxygenase activity"/>
    <property type="evidence" value="ECO:0007669"/>
    <property type="project" value="UniProtKB-KW"/>
</dbReference>
<keyword evidence="11" id="KW-1133">Transmembrane helix</keyword>
<dbReference type="InterPro" id="IPR036396">
    <property type="entry name" value="Cyt_P450_sf"/>
</dbReference>
<dbReference type="Pfam" id="PF00067">
    <property type="entry name" value="p450"/>
    <property type="match status" value="1"/>
</dbReference>
<dbReference type="GO" id="GO:0005506">
    <property type="term" value="F:iron ion binding"/>
    <property type="evidence" value="ECO:0007669"/>
    <property type="project" value="InterPro"/>
</dbReference>
<protein>
    <recommendedName>
        <fullName evidence="14">Cytochrome P450</fullName>
    </recommendedName>
</protein>
<keyword evidence="9 11" id="KW-0472">Membrane</keyword>
<keyword evidence="11" id="KW-0812">Transmembrane</keyword>
<sequence>MDPLLIIISVSTLFFLTVLLLYSLHFLNLLFSQSGEGTTTQPGGGMNQQQHKQLPPGSSGWPFVGEGIEFYRSGLAGIPEKFFFDRFRKYSSEIFKTSLLGETVIVIGGTASGNKFLFLNEGKLLKASWPPSVRKLLPINDSGSHENNFKAIRTTFPKYLNIEALRSYIGTMDSMTQCHFETHWDKYMNTNEVLIVHPLVLKYSFALACRLFLSMDVEQEARRVNELLNLFVVLTNGILSIPVDIPGTPFNRAVKASDLINKEIVTMIKRRKVYLLSHENTPTKDMLSLMIKFSDEDSGKFMEETFIAYSIMALIIASHETTSSVITSVMKYLADYPEVYNKVLKEQMAIAKSKETQELLTWEDIQKMRYSWNVVCEVMRLAPPALGGFKQASTDFMYAGYHIPRGCKLYWSSIASHKNPEYFPDPEKFDPSRFQGDGPAPFTFVPFSGGLGTCAGKEYARVQILIFIHRVVTRYQWEKAFDAKDEEKIIFNPFPSITKGLPIRIRAQRQDY</sequence>
<dbReference type="GO" id="GO:0033075">
    <property type="term" value="P:isoquinoline alkaloid biosynthetic process"/>
    <property type="evidence" value="ECO:0007669"/>
    <property type="project" value="UniProtKB-ARBA"/>
</dbReference>
<dbReference type="PRINTS" id="PR00385">
    <property type="entry name" value="P450"/>
</dbReference>
<evidence type="ECO:0000256" key="3">
    <source>
        <dbReference type="ARBA" id="ARBA00010617"/>
    </source>
</evidence>